<dbReference type="Gene3D" id="1.20.1070.10">
    <property type="entry name" value="Rhodopsin 7-helix transmembrane proteins"/>
    <property type="match status" value="1"/>
</dbReference>
<evidence type="ECO:0000256" key="4">
    <source>
        <dbReference type="ARBA" id="ARBA00022692"/>
    </source>
</evidence>
<keyword evidence="5 11" id="KW-1133">Transmembrane helix</keyword>
<reference evidence="12 13" key="1">
    <citation type="submission" date="2024-02" db="EMBL/GenBank/DDBJ databases">
        <title>De novo assembly and annotation of 12 fungi associated with fruit tree decline syndrome in Ontario, Canada.</title>
        <authorList>
            <person name="Sulman M."/>
            <person name="Ellouze W."/>
            <person name="Ilyukhin E."/>
        </authorList>
    </citation>
    <scope>NUCLEOTIDE SEQUENCE [LARGE SCALE GENOMIC DNA]</scope>
    <source>
        <strain evidence="12 13">M169</strain>
    </source>
</reference>
<keyword evidence="3" id="KW-0589">Pheromone response</keyword>
<evidence type="ECO:0000313" key="12">
    <source>
        <dbReference type="EMBL" id="KAK7733185.1"/>
    </source>
</evidence>
<dbReference type="EMBL" id="JAKNSF020000018">
    <property type="protein sequence ID" value="KAK7733185.1"/>
    <property type="molecule type" value="Genomic_DNA"/>
</dbReference>
<protein>
    <submittedName>
        <fullName evidence="12">A-factor receptor</fullName>
    </submittedName>
</protein>
<evidence type="ECO:0000256" key="3">
    <source>
        <dbReference type="ARBA" id="ARBA00022507"/>
    </source>
</evidence>
<keyword evidence="9" id="KW-0807">Transducer</keyword>
<keyword evidence="6" id="KW-0297">G-protein coupled receptor</keyword>
<evidence type="ECO:0000256" key="10">
    <source>
        <dbReference type="SAM" id="MobiDB-lite"/>
    </source>
</evidence>
<evidence type="ECO:0000256" key="5">
    <source>
        <dbReference type="ARBA" id="ARBA00022989"/>
    </source>
</evidence>
<evidence type="ECO:0000256" key="6">
    <source>
        <dbReference type="ARBA" id="ARBA00023040"/>
    </source>
</evidence>
<keyword evidence="13" id="KW-1185">Reference proteome</keyword>
<name>A0ABR1PCT7_DIAER</name>
<dbReference type="PANTHER" id="PTHR28097:SF1">
    <property type="entry name" value="PHEROMONE A FACTOR RECEPTOR"/>
    <property type="match status" value="1"/>
</dbReference>
<feature type="transmembrane region" description="Helical" evidence="11">
    <location>
        <begin position="235"/>
        <end position="255"/>
    </location>
</feature>
<organism evidence="12 13">
    <name type="scientific">Diaporthe eres</name>
    <name type="common">Phomopsis oblonga</name>
    <dbReference type="NCBI Taxonomy" id="83184"/>
    <lineage>
        <taxon>Eukaryota</taxon>
        <taxon>Fungi</taxon>
        <taxon>Dikarya</taxon>
        <taxon>Ascomycota</taxon>
        <taxon>Pezizomycotina</taxon>
        <taxon>Sordariomycetes</taxon>
        <taxon>Sordariomycetidae</taxon>
        <taxon>Diaporthales</taxon>
        <taxon>Diaporthaceae</taxon>
        <taxon>Diaporthe</taxon>
        <taxon>Diaporthe eres species complex</taxon>
    </lineage>
</organism>
<gene>
    <name evidence="12" type="primary">STE3</name>
    <name evidence="12" type="ORF">SLS63_004714</name>
</gene>
<proteinExistence type="inferred from homology"/>
<keyword evidence="8 12" id="KW-0675">Receptor</keyword>
<evidence type="ECO:0000256" key="11">
    <source>
        <dbReference type="SAM" id="Phobius"/>
    </source>
</evidence>
<feature type="transmembrane region" description="Helical" evidence="11">
    <location>
        <begin position="136"/>
        <end position="157"/>
    </location>
</feature>
<sequence>MHLEEAIEYVGGNYGPSTGQLLNIICRSILHFAAVVACLVPMQLFCRSGELAGATLVISGALMNLYHFTNTLTWHNDDIANWPRGYGWCDIQLASAVPLETLVAASTCAILRNVAVQISSLRATTLTGSEKRRKNLAHALIIFPVPSLQVILYFFVIKMRYNISGIIGCQAVFQTNWVFVLFFLLPCPVLSLCAGYYAVITWWRYRQIDNESRESLWNSSNPSAQARNARARRKLYFMTLTILTPWLPMQLVFLYNNISAGMPWKEPFDLPSVHSDGWNQIDYAPISTVPWSHLYGTYAYAFEVLIVFLYFGLTKDAHDLYREYLRTLGLGKIFPKLNEEYFPSDRPPASLSSMWSRTKRAPTFVSSTQASQSSHGHSRNKSSVSARQVNEVDDVQLLNIRLDSLDLEAARAVTDASRSTSQMPQLPIRNPWVFCTTPAPHFNMGTIFGGNKGRATSKSCSQDSLGPVIHPLHTTQAPSAMGKYHACPSPSDAHGAGWNPAPRDGRVHTIVWAVDPYGTSAVAGESSGDKEMGEGVVRVEKRISSCSEVSSPKPAYR</sequence>
<dbReference type="Pfam" id="PF02076">
    <property type="entry name" value="STE3"/>
    <property type="match status" value="1"/>
</dbReference>
<comment type="subcellular location">
    <subcellularLocation>
        <location evidence="1">Membrane</location>
        <topology evidence="1">Multi-pass membrane protein</topology>
    </subcellularLocation>
</comment>
<evidence type="ECO:0000256" key="7">
    <source>
        <dbReference type="ARBA" id="ARBA00023136"/>
    </source>
</evidence>
<evidence type="ECO:0000256" key="1">
    <source>
        <dbReference type="ARBA" id="ARBA00004141"/>
    </source>
</evidence>
<feature type="region of interest" description="Disordered" evidence="10">
    <location>
        <begin position="366"/>
        <end position="386"/>
    </location>
</feature>
<evidence type="ECO:0000313" key="13">
    <source>
        <dbReference type="Proteomes" id="UP001430848"/>
    </source>
</evidence>
<keyword evidence="7 11" id="KW-0472">Membrane</keyword>
<keyword evidence="4 11" id="KW-0812">Transmembrane</keyword>
<feature type="transmembrane region" description="Helical" evidence="11">
    <location>
        <begin position="295"/>
        <end position="313"/>
    </location>
</feature>
<dbReference type="Proteomes" id="UP001430848">
    <property type="component" value="Unassembled WGS sequence"/>
</dbReference>
<evidence type="ECO:0000256" key="9">
    <source>
        <dbReference type="ARBA" id="ARBA00023224"/>
    </source>
</evidence>
<dbReference type="PANTHER" id="PTHR28097">
    <property type="entry name" value="PHEROMONE A FACTOR RECEPTOR"/>
    <property type="match status" value="1"/>
</dbReference>
<evidence type="ECO:0000256" key="2">
    <source>
        <dbReference type="ARBA" id="ARBA00011085"/>
    </source>
</evidence>
<evidence type="ECO:0000256" key="8">
    <source>
        <dbReference type="ARBA" id="ARBA00023170"/>
    </source>
</evidence>
<dbReference type="InterPro" id="IPR001499">
    <property type="entry name" value="GPCR_STE3"/>
</dbReference>
<comment type="similarity">
    <text evidence="2">Belongs to the G-protein coupled receptor 4 family.</text>
</comment>
<accession>A0ABR1PCT7</accession>
<comment type="caution">
    <text evidence="12">The sequence shown here is derived from an EMBL/GenBank/DDBJ whole genome shotgun (WGS) entry which is preliminary data.</text>
</comment>
<feature type="transmembrane region" description="Helical" evidence="11">
    <location>
        <begin position="177"/>
        <end position="203"/>
    </location>
</feature>